<dbReference type="PANTHER" id="PTHR19288">
    <property type="entry name" value="4-NITROPHENYLPHOSPHATASE-RELATED"/>
    <property type="match status" value="1"/>
</dbReference>
<dbReference type="EMBL" id="JACICC010000003">
    <property type="protein sequence ID" value="MBB3809489.1"/>
    <property type="molecule type" value="Genomic_DNA"/>
</dbReference>
<dbReference type="NCBIfam" id="TIGR01459">
    <property type="entry name" value="HAD-SF-IIA-hyp4"/>
    <property type="match status" value="1"/>
</dbReference>
<dbReference type="InterPro" id="IPR006356">
    <property type="entry name" value="HAD-SF_hydro_IIA_hyp3"/>
</dbReference>
<dbReference type="GO" id="GO:0005737">
    <property type="term" value="C:cytoplasm"/>
    <property type="evidence" value="ECO:0007669"/>
    <property type="project" value="TreeGrafter"/>
</dbReference>
<proteinExistence type="predicted"/>
<dbReference type="SUPFAM" id="SSF56784">
    <property type="entry name" value="HAD-like"/>
    <property type="match status" value="1"/>
</dbReference>
<sequence length="294" mass="31305">MPAASVKPTEIVSGLASVADRYDTILCDVWGVLHNGISAFPEAGDALARFREAGGTVVLITNAPRPHGIVQAMLEGLNARTDAWDAIVTSGDVTRGEIADRTGRPAFHLGPERDLPVFSGLDVSLTTPEEADYVVCTGLFDDNTETPEDYATLLDKLRARELTMICANPDLVVERGSELLYCAGALADAYERRGGEAVYAGKPHGPIYERAIATAATIRSGQGTEPRKILAVGDAIRTDIAGGARAGLDTLFVARGIHAGETLDAAGRINRDHLPGWVKQQAYAPTMAIERLAW</sequence>
<protein>
    <submittedName>
        <fullName evidence="1">HAD superfamily hydrolase (TIGR01459 family)</fullName>
    </submittedName>
</protein>
<reference evidence="1 2" key="1">
    <citation type="submission" date="2020-08" db="EMBL/GenBank/DDBJ databases">
        <title>Genomic Encyclopedia of Type Strains, Phase IV (KMG-IV): sequencing the most valuable type-strain genomes for metagenomic binning, comparative biology and taxonomic classification.</title>
        <authorList>
            <person name="Goeker M."/>
        </authorList>
    </citation>
    <scope>NUCLEOTIDE SEQUENCE [LARGE SCALE GENOMIC DNA]</scope>
    <source>
        <strain evidence="1 2">DSM 28760</strain>
    </source>
</reference>
<keyword evidence="1" id="KW-0378">Hydrolase</keyword>
<dbReference type="InterPro" id="IPR036412">
    <property type="entry name" value="HAD-like_sf"/>
</dbReference>
<dbReference type="Pfam" id="PF13242">
    <property type="entry name" value="Hydrolase_like"/>
    <property type="match status" value="1"/>
</dbReference>
<evidence type="ECO:0000313" key="2">
    <source>
        <dbReference type="Proteomes" id="UP000537592"/>
    </source>
</evidence>
<dbReference type="Gene3D" id="3.40.50.1000">
    <property type="entry name" value="HAD superfamily/HAD-like"/>
    <property type="match status" value="2"/>
</dbReference>
<dbReference type="NCBIfam" id="TIGR01460">
    <property type="entry name" value="HAD-SF-IIA"/>
    <property type="match status" value="1"/>
</dbReference>
<organism evidence="1 2">
    <name type="scientific">Pseudochelatococcus contaminans</name>
    <dbReference type="NCBI Taxonomy" id="1538103"/>
    <lineage>
        <taxon>Bacteria</taxon>
        <taxon>Pseudomonadati</taxon>
        <taxon>Pseudomonadota</taxon>
        <taxon>Alphaproteobacteria</taxon>
        <taxon>Hyphomicrobiales</taxon>
        <taxon>Chelatococcaceae</taxon>
        <taxon>Pseudochelatococcus</taxon>
    </lineage>
</organism>
<keyword evidence="2" id="KW-1185">Reference proteome</keyword>
<dbReference type="PANTHER" id="PTHR19288:SF90">
    <property type="entry name" value="OS08G0542600 PROTEIN"/>
    <property type="match status" value="1"/>
</dbReference>
<dbReference type="CDD" id="cd07525">
    <property type="entry name" value="HAD_like"/>
    <property type="match status" value="1"/>
</dbReference>
<dbReference type="AlphaFoldDB" id="A0A7W5Z3V4"/>
<gene>
    <name evidence="1" type="ORF">FHS81_001571</name>
</gene>
<dbReference type="GO" id="GO:0016791">
    <property type="term" value="F:phosphatase activity"/>
    <property type="evidence" value="ECO:0007669"/>
    <property type="project" value="TreeGrafter"/>
</dbReference>
<name>A0A7W5Z3V4_9HYPH</name>
<accession>A0A7W5Z3V4</accession>
<comment type="caution">
    <text evidence="1">The sequence shown here is derived from an EMBL/GenBank/DDBJ whole genome shotgun (WGS) entry which is preliminary data.</text>
</comment>
<dbReference type="InterPro" id="IPR006357">
    <property type="entry name" value="HAD-SF_hydro_IIA"/>
</dbReference>
<dbReference type="RefSeq" id="WP_183751625.1">
    <property type="nucleotide sequence ID" value="NZ_JACICC010000003.1"/>
</dbReference>
<dbReference type="InterPro" id="IPR023214">
    <property type="entry name" value="HAD_sf"/>
</dbReference>
<dbReference type="Proteomes" id="UP000537592">
    <property type="component" value="Unassembled WGS sequence"/>
</dbReference>
<evidence type="ECO:0000313" key="1">
    <source>
        <dbReference type="EMBL" id="MBB3809489.1"/>
    </source>
</evidence>
<dbReference type="Pfam" id="PF13344">
    <property type="entry name" value="Hydrolase_6"/>
    <property type="match status" value="1"/>
</dbReference>